<evidence type="ECO:0000313" key="2">
    <source>
        <dbReference type="Proteomes" id="UP000604046"/>
    </source>
</evidence>
<gene>
    <name evidence="1" type="ORF">SNAT2548_LOCUS33670</name>
</gene>
<comment type="caution">
    <text evidence="1">The sequence shown here is derived from an EMBL/GenBank/DDBJ whole genome shotgun (WGS) entry which is preliminary data.</text>
</comment>
<dbReference type="EMBL" id="CAJNDS010002771">
    <property type="protein sequence ID" value="CAE7591425.1"/>
    <property type="molecule type" value="Genomic_DNA"/>
</dbReference>
<dbReference type="Proteomes" id="UP000604046">
    <property type="component" value="Unassembled WGS sequence"/>
</dbReference>
<keyword evidence="2" id="KW-1185">Reference proteome</keyword>
<evidence type="ECO:0000313" key="1">
    <source>
        <dbReference type="EMBL" id="CAE7591425.1"/>
    </source>
</evidence>
<proteinExistence type="predicted"/>
<sequence>MFKAGKKRPTLQRLIGALVDDIQRSADEPDAASAASSAFTLPDLPVSKIQGVRAGKGAAWLARQESATEMAVGIYTSRPIEHVTAWLLKSQKMESWLAAEPSERPLVQLTTPDMSVTVQALCEYYAAITCIPEASDIWETLNGNLA</sequence>
<protein>
    <submittedName>
        <fullName evidence="1">Uncharacterized protein</fullName>
    </submittedName>
</protein>
<accession>A0A812UX20</accession>
<reference evidence="1" key="1">
    <citation type="submission" date="2021-02" db="EMBL/GenBank/DDBJ databases">
        <authorList>
            <person name="Dougan E. K."/>
            <person name="Rhodes N."/>
            <person name="Thang M."/>
            <person name="Chan C."/>
        </authorList>
    </citation>
    <scope>NUCLEOTIDE SEQUENCE</scope>
</reference>
<dbReference type="AlphaFoldDB" id="A0A812UX20"/>
<organism evidence="1 2">
    <name type="scientific">Symbiodinium natans</name>
    <dbReference type="NCBI Taxonomy" id="878477"/>
    <lineage>
        <taxon>Eukaryota</taxon>
        <taxon>Sar</taxon>
        <taxon>Alveolata</taxon>
        <taxon>Dinophyceae</taxon>
        <taxon>Suessiales</taxon>
        <taxon>Symbiodiniaceae</taxon>
        <taxon>Symbiodinium</taxon>
    </lineage>
</organism>
<name>A0A812UX20_9DINO</name>